<organism evidence="1 2">
    <name type="scientific">Symbiodinium natans</name>
    <dbReference type="NCBI Taxonomy" id="878477"/>
    <lineage>
        <taxon>Eukaryota</taxon>
        <taxon>Sar</taxon>
        <taxon>Alveolata</taxon>
        <taxon>Dinophyceae</taxon>
        <taxon>Suessiales</taxon>
        <taxon>Symbiodiniaceae</taxon>
        <taxon>Symbiodinium</taxon>
    </lineage>
</organism>
<keyword evidence="2" id="KW-1185">Reference proteome</keyword>
<evidence type="ECO:0000313" key="1">
    <source>
        <dbReference type="EMBL" id="CAE7203040.1"/>
    </source>
</evidence>
<proteinExistence type="predicted"/>
<reference evidence="1" key="1">
    <citation type="submission" date="2021-02" db="EMBL/GenBank/DDBJ databases">
        <authorList>
            <person name="Dougan E. K."/>
            <person name="Rhodes N."/>
            <person name="Thang M."/>
            <person name="Chan C."/>
        </authorList>
    </citation>
    <scope>NUCLEOTIDE SEQUENCE</scope>
</reference>
<accession>A0A812JCD7</accession>
<comment type="caution">
    <text evidence="1">The sequence shown here is derived from an EMBL/GenBank/DDBJ whole genome shotgun (WGS) entry which is preliminary data.</text>
</comment>
<sequence>MVIECATVLASVAASRLIEKLLPTSENDEKTVDEMRHAMAKYFQQHGWELQKSPYFKHTLVIPQCKEQLSQVLLDPRLEGCRLLHDWLRLKFEEALNLPVDGHLIDHAFMCDHELKFSENVFGLISVKVAGMMDFSEFGKDTCLQVYGRVRDMGTTYERVAEELRDFDITGEFLQEGDFAPEDLQSFQNLPGLAKKRLRHHLARYKEKPTSALVVCIVACSLTMAYRGGVLQDIKESMFGEALKEKCVDYLKLRLAGEKPHEALMDGNDGMSTTPALQNDACNKAHREGMDLQERLRQLKQ</sequence>
<dbReference type="Proteomes" id="UP000604046">
    <property type="component" value="Unassembled WGS sequence"/>
</dbReference>
<evidence type="ECO:0000313" key="2">
    <source>
        <dbReference type="Proteomes" id="UP000604046"/>
    </source>
</evidence>
<dbReference type="AlphaFoldDB" id="A0A812JCD7"/>
<gene>
    <name evidence="1" type="primary">prmB</name>
    <name evidence="1" type="ORF">SNAT2548_LOCUS6182</name>
</gene>
<protein>
    <submittedName>
        <fullName evidence="1">PrmB protein</fullName>
    </submittedName>
</protein>
<name>A0A812JCD7_9DINO</name>
<dbReference type="EMBL" id="CAJNDS010000405">
    <property type="protein sequence ID" value="CAE7203040.1"/>
    <property type="molecule type" value="Genomic_DNA"/>
</dbReference>